<comment type="caution">
    <text evidence="3">The sequence shown here is derived from an EMBL/GenBank/DDBJ whole genome shotgun (WGS) entry which is preliminary data.</text>
</comment>
<dbReference type="STRING" id="476652.DEAC_c03510"/>
<dbReference type="RefSeq" id="WP_200903071.1">
    <property type="nucleotide sequence ID" value="NZ_LDZY01000001.1"/>
</dbReference>
<name>A0A0J1FY57_9FIRM</name>
<protein>
    <submittedName>
        <fullName evidence="3">Inorganic triphosphatase</fullName>
        <ecNumber evidence="3">3.6.1.25</ecNumber>
        <ecNumber evidence="3">3.6.1.3</ecNumber>
    </submittedName>
</protein>
<dbReference type="EC" id="3.6.1.25" evidence="3"/>
<dbReference type="GO" id="GO:0050355">
    <property type="term" value="F:inorganic triphosphate phosphatase activity"/>
    <property type="evidence" value="ECO:0007669"/>
    <property type="project" value="UniProtKB-EC"/>
</dbReference>
<dbReference type="SMART" id="SM01118">
    <property type="entry name" value="CYTH"/>
    <property type="match status" value="1"/>
</dbReference>
<proteinExistence type="predicted"/>
<evidence type="ECO:0000256" key="1">
    <source>
        <dbReference type="PIRSR" id="PIRSR016487-1"/>
    </source>
</evidence>
<dbReference type="EC" id="3.6.1.3" evidence="3"/>
<keyword evidence="3" id="KW-0378">Hydrolase</keyword>
<dbReference type="AlphaFoldDB" id="A0A0J1FY57"/>
<dbReference type="PANTHER" id="PTHR40114">
    <property type="entry name" value="SLR0698 PROTEIN"/>
    <property type="match status" value="1"/>
</dbReference>
<dbReference type="Gene3D" id="2.40.320.10">
    <property type="entry name" value="Hypothetical Protein Pfu-838710-001"/>
    <property type="match status" value="1"/>
</dbReference>
<dbReference type="EMBL" id="LDZY01000001">
    <property type="protein sequence ID" value="KLU67943.1"/>
    <property type="molecule type" value="Genomic_DNA"/>
</dbReference>
<reference evidence="3 4" key="1">
    <citation type="submission" date="2015-06" db="EMBL/GenBank/DDBJ databases">
        <title>Draft genome of the moderately acidophilic sulfate reducer Candidatus Desulfosporosinus acididurans strain M1.</title>
        <authorList>
            <person name="Poehlein A."/>
            <person name="Petzsch P."/>
            <person name="Johnson B.D."/>
            <person name="Schloemann M."/>
            <person name="Daniel R."/>
            <person name="Muehling M."/>
        </authorList>
    </citation>
    <scope>NUCLEOTIDE SEQUENCE [LARGE SCALE GENOMIC DNA]</scope>
    <source>
        <strain evidence="3 4">M1</strain>
    </source>
</reference>
<dbReference type="PANTHER" id="PTHR40114:SF1">
    <property type="entry name" value="SLR0698 PROTEIN"/>
    <property type="match status" value="1"/>
</dbReference>
<dbReference type="PATRIC" id="fig|476652.3.peg.352"/>
<gene>
    <name evidence="3" type="ORF">DEAC_c03510</name>
</gene>
<dbReference type="PIRSF" id="PIRSF016487">
    <property type="entry name" value="CYTH_UCP016487"/>
    <property type="match status" value="1"/>
</dbReference>
<evidence type="ECO:0000259" key="2">
    <source>
        <dbReference type="SMART" id="SM01118"/>
    </source>
</evidence>
<dbReference type="SUPFAM" id="SSF55154">
    <property type="entry name" value="CYTH-like phosphatases"/>
    <property type="match status" value="1"/>
</dbReference>
<evidence type="ECO:0000313" key="4">
    <source>
        <dbReference type="Proteomes" id="UP000036356"/>
    </source>
</evidence>
<dbReference type="InterPro" id="IPR012042">
    <property type="entry name" value="NeuTTM/CthTTM-like"/>
</dbReference>
<feature type="active site" description="Proton acceptor" evidence="1">
    <location>
        <position position="29"/>
    </location>
</feature>
<dbReference type="Proteomes" id="UP000036356">
    <property type="component" value="Unassembled WGS sequence"/>
</dbReference>
<accession>A0A0J1FY57</accession>
<feature type="domain" description="CYTH" evidence="2">
    <location>
        <begin position="2"/>
        <end position="150"/>
    </location>
</feature>
<sequence length="159" mass="18612">MALEIERKFLVIQENLPELHGGQYIIQGYLSELPSIRYRFLEDSITITVKELRSDGSRQEIETSNPSSTQEERDALKRISLAPPIEKIRYRLPYGSLIWEVDVYQMENQGLITVDVEIPEVGYPLTFPNWVNWEREITNDSKYFNVNLARKPYTTWAIS</sequence>
<dbReference type="InterPro" id="IPR023577">
    <property type="entry name" value="CYTH_domain"/>
</dbReference>
<evidence type="ECO:0000313" key="3">
    <source>
        <dbReference type="EMBL" id="KLU67943.1"/>
    </source>
</evidence>
<dbReference type="InterPro" id="IPR033469">
    <property type="entry name" value="CYTH-like_dom_sf"/>
</dbReference>
<keyword evidence="4" id="KW-1185">Reference proteome</keyword>
<organism evidence="3 4">
    <name type="scientific">Desulfosporosinus acididurans</name>
    <dbReference type="NCBI Taxonomy" id="476652"/>
    <lineage>
        <taxon>Bacteria</taxon>
        <taxon>Bacillati</taxon>
        <taxon>Bacillota</taxon>
        <taxon>Clostridia</taxon>
        <taxon>Eubacteriales</taxon>
        <taxon>Desulfitobacteriaceae</taxon>
        <taxon>Desulfosporosinus</taxon>
    </lineage>
</organism>